<sequence>MGRQTAKTPDPQQQQLSSDKSCGSPRGGGGGGVRAAGSMFTVEKLDLCQMRKSFTKSNSTDQSPRLHSVFSSNSVSNNSNNKTHNNSNLVISPRNSVQDRSVSRQLDFSSPKSVTSKGLGQQIVISPQCKQLGLNVSPRPSESVASSVGNSQRLSETGDADSLAKYYTGGAVCIDELRQIENVLHASGARLDELYKKVTETGFKDHASVFESLQWDILKETGYLSWFGLAFILAGFLSSHCGEEEEDLHELVSTHWHVLKAQTDSIIDQLDELNLCLETDSNIYKLVAGTLLYCCAVIRHLEQKPKKCMCFGSRPDGTWKLQIDSIICELKALQDNLNFAMLAAVGNRVAQPMMSPPTAVAPTMTTTNNKGPTVLPQEQQQWRQRQQLNPGTVGIDEHATQIIDFIKKNGVCVVGIYGQSGLGKTTLLNEIVAKIENSEKRLFAYIEMTDDLRRLQSSLLLQLGGGKRDFQTTSHGRSAILYQLRKLKQQHKVVRIAIDNLSDVRLVGQLFPHSLGKVLPANSSILITCPSVAIANKVDQLCRTTISAYHYLPFKLPQLAPEHAKALFLFHVAAGSVHTSLPMEDDDTIFSKYGDLAEQFLLLCEGLPVALKVVGHYFSNSANCNEENWTAVAKRMKMVEEEMETSEDRMFAKLMVIFEKLSLGQKEAFLDIATFFQSWDWRIVERVIGKRQLGQLINQGLVHAKLRDIESISGIVQFTCYSEQPWKTEMVMMHDLLYAIACRRAHGNRVHSEDQAHLPDRLLMDSPGMELSQVQGLSLINCKEPLQGTMLEKMQDLRIIILHNIAIKGFCSKALNQVQFLYWGKSHVSQEVRLPFQIGKLRKLEMMILRAHEIDLLMKFPLQLKDLTIIGCNNMEELPETLLVLSTLLELHLISCNRLHDLTPAFSSLKMLRRFRLENCLSIQQLPKCIGALTNLYELDLSGCANLSMLSSEIGNLVRLNKLNLSYCKSLVRLPSEIGCLKNLTSLNLAHLMIMSLPVEIGHLRALEDLSLSGCAQLDKLPKEIGFLASLLRLNLSSCTALKELPKEIGKLTSLQRLSLNSCSALSRLPDEFYELVSLQSLDLDYCKLLAHLSPAICNLRSLQRLSLNCCTRLTWLPTEITTLPSIQVVNLVGCTGLKPEQPKEMQKITRENSRAAHKDHSDLVTLEGPKNRSFKLYSMTN</sequence>
<dbReference type="Pfam" id="PF23598">
    <property type="entry name" value="LRR_14"/>
    <property type="match status" value="1"/>
</dbReference>
<dbReference type="InterPro" id="IPR032675">
    <property type="entry name" value="LRR_dom_sf"/>
</dbReference>
<dbReference type="InterPro" id="IPR002182">
    <property type="entry name" value="NB-ARC"/>
</dbReference>
<dbReference type="PANTHER" id="PTHR36766">
    <property type="entry name" value="PLANT BROAD-SPECTRUM MILDEW RESISTANCE PROTEIN RPW8"/>
    <property type="match status" value="1"/>
</dbReference>
<feature type="domain" description="NB-ARC" evidence="4">
    <location>
        <begin position="397"/>
        <end position="541"/>
    </location>
</feature>
<dbReference type="Gene3D" id="3.80.10.10">
    <property type="entry name" value="Ribonuclease Inhibitor"/>
    <property type="match status" value="2"/>
</dbReference>
<reference evidence="6" key="1">
    <citation type="submission" date="2024-03" db="EMBL/GenBank/DDBJ databases">
        <authorList>
            <consortium name="ELIXIR-Norway"/>
            <consortium name="Elixir Norway"/>
        </authorList>
    </citation>
    <scope>NUCLEOTIDE SEQUENCE</scope>
</reference>
<feature type="compositionally biased region" description="Polar residues" evidence="3">
    <location>
        <begin position="55"/>
        <end position="65"/>
    </location>
</feature>
<feature type="compositionally biased region" description="Polar residues" evidence="3">
    <location>
        <begin position="138"/>
        <end position="155"/>
    </location>
</feature>
<evidence type="ECO:0000256" key="2">
    <source>
        <dbReference type="ARBA" id="ARBA00022737"/>
    </source>
</evidence>
<keyword evidence="2" id="KW-0677">Repeat</keyword>
<protein>
    <recommendedName>
        <fullName evidence="8">NB-ARC domain-containing protein</fullName>
    </recommendedName>
</protein>
<dbReference type="PRINTS" id="PR00364">
    <property type="entry name" value="DISEASERSIST"/>
</dbReference>
<feature type="region of interest" description="Disordered" evidence="3">
    <location>
        <begin position="136"/>
        <end position="155"/>
    </location>
</feature>
<dbReference type="Pfam" id="PF00931">
    <property type="entry name" value="NB-ARC"/>
    <property type="match status" value="1"/>
</dbReference>
<dbReference type="PANTHER" id="PTHR36766:SF30">
    <property type="entry name" value="TIR-NBS TYPE DISEASE RESISTANCE PROTEIN-RELATED"/>
    <property type="match status" value="1"/>
</dbReference>
<feature type="region of interest" description="Disordered" evidence="3">
    <location>
        <begin position="55"/>
        <end position="115"/>
    </location>
</feature>
<proteinExistence type="predicted"/>
<dbReference type="SMART" id="SM00369">
    <property type="entry name" value="LRR_TYP"/>
    <property type="match status" value="4"/>
</dbReference>
<evidence type="ECO:0000256" key="3">
    <source>
        <dbReference type="SAM" id="MobiDB-lite"/>
    </source>
</evidence>
<name>A0ABP1BCX1_9BRYO</name>
<keyword evidence="7" id="KW-1185">Reference proteome</keyword>
<gene>
    <name evidence="6" type="ORF">CSSPJE1EN2_LOCUS15678</name>
</gene>
<feature type="compositionally biased region" description="Low complexity" evidence="3">
    <location>
        <begin position="68"/>
        <end position="88"/>
    </location>
</feature>
<organism evidence="6 7">
    <name type="scientific">Sphagnum jensenii</name>
    <dbReference type="NCBI Taxonomy" id="128206"/>
    <lineage>
        <taxon>Eukaryota</taxon>
        <taxon>Viridiplantae</taxon>
        <taxon>Streptophyta</taxon>
        <taxon>Embryophyta</taxon>
        <taxon>Bryophyta</taxon>
        <taxon>Sphagnophytina</taxon>
        <taxon>Sphagnopsida</taxon>
        <taxon>Sphagnales</taxon>
        <taxon>Sphagnaceae</taxon>
        <taxon>Sphagnum</taxon>
    </lineage>
</organism>
<dbReference type="InterPro" id="IPR055414">
    <property type="entry name" value="LRR_R13L4/SHOC2-like"/>
</dbReference>
<evidence type="ECO:0000259" key="4">
    <source>
        <dbReference type="Pfam" id="PF00931"/>
    </source>
</evidence>
<dbReference type="InterPro" id="IPR003591">
    <property type="entry name" value="Leu-rich_rpt_typical-subtyp"/>
</dbReference>
<dbReference type="SUPFAM" id="SSF52540">
    <property type="entry name" value="P-loop containing nucleoside triphosphate hydrolases"/>
    <property type="match status" value="1"/>
</dbReference>
<keyword evidence="1" id="KW-0433">Leucine-rich repeat</keyword>
<feature type="compositionally biased region" description="Polar residues" evidence="3">
    <location>
        <begin position="89"/>
        <end position="115"/>
    </location>
</feature>
<evidence type="ECO:0008006" key="8">
    <source>
        <dbReference type="Google" id="ProtNLM"/>
    </source>
</evidence>
<feature type="compositionally biased region" description="Gly residues" evidence="3">
    <location>
        <begin position="25"/>
        <end position="34"/>
    </location>
</feature>
<accession>A0ABP1BCX1</accession>
<feature type="compositionally biased region" description="Polar residues" evidence="3">
    <location>
        <begin position="1"/>
        <end position="21"/>
    </location>
</feature>
<dbReference type="Proteomes" id="UP001497522">
    <property type="component" value="Chromosome 3"/>
</dbReference>
<evidence type="ECO:0000259" key="5">
    <source>
        <dbReference type="Pfam" id="PF23598"/>
    </source>
</evidence>
<evidence type="ECO:0000313" key="6">
    <source>
        <dbReference type="EMBL" id="CAK9873108.1"/>
    </source>
</evidence>
<evidence type="ECO:0000313" key="7">
    <source>
        <dbReference type="Proteomes" id="UP001497522"/>
    </source>
</evidence>
<evidence type="ECO:0000256" key="1">
    <source>
        <dbReference type="ARBA" id="ARBA00022614"/>
    </source>
</evidence>
<dbReference type="InterPro" id="IPR027417">
    <property type="entry name" value="P-loop_NTPase"/>
</dbReference>
<feature type="domain" description="Disease resistance R13L4/SHOC-2-like LRR" evidence="5">
    <location>
        <begin position="977"/>
        <end position="1063"/>
    </location>
</feature>
<dbReference type="EMBL" id="OZ023704">
    <property type="protein sequence ID" value="CAK9873108.1"/>
    <property type="molecule type" value="Genomic_DNA"/>
</dbReference>
<dbReference type="SUPFAM" id="SSF52058">
    <property type="entry name" value="L domain-like"/>
    <property type="match status" value="1"/>
</dbReference>
<dbReference type="Gene3D" id="3.40.50.300">
    <property type="entry name" value="P-loop containing nucleotide triphosphate hydrolases"/>
    <property type="match status" value="1"/>
</dbReference>
<feature type="region of interest" description="Disordered" evidence="3">
    <location>
        <begin position="1"/>
        <end position="35"/>
    </location>
</feature>